<keyword evidence="4" id="KW-1185">Reference proteome</keyword>
<dbReference type="EMBL" id="JBHTMV010000003">
    <property type="protein sequence ID" value="MFD1293280.1"/>
    <property type="molecule type" value="Genomic_DNA"/>
</dbReference>
<evidence type="ECO:0000313" key="4">
    <source>
        <dbReference type="Proteomes" id="UP001597241"/>
    </source>
</evidence>
<dbReference type="CDD" id="cd00293">
    <property type="entry name" value="USP-like"/>
    <property type="match status" value="1"/>
</dbReference>
<gene>
    <name evidence="3" type="ORF">ACFQ5N_05475</name>
</gene>
<dbReference type="InterPro" id="IPR006016">
    <property type="entry name" value="UspA"/>
</dbReference>
<feature type="domain" description="UspA" evidence="2">
    <location>
        <begin position="1"/>
        <end position="143"/>
    </location>
</feature>
<comment type="caution">
    <text evidence="3">The sequence shown here is derived from an EMBL/GenBank/DDBJ whole genome shotgun (WGS) entry which is preliminary data.</text>
</comment>
<dbReference type="RefSeq" id="WP_386808432.1">
    <property type="nucleotide sequence ID" value="NZ_JBHTMV010000003.1"/>
</dbReference>
<dbReference type="PRINTS" id="PR01438">
    <property type="entry name" value="UNVRSLSTRESS"/>
</dbReference>
<comment type="similarity">
    <text evidence="1">Belongs to the universal stress protein A family.</text>
</comment>
<dbReference type="Pfam" id="PF00582">
    <property type="entry name" value="Usp"/>
    <property type="match status" value="2"/>
</dbReference>
<evidence type="ECO:0000313" key="3">
    <source>
        <dbReference type="EMBL" id="MFD1293280.1"/>
    </source>
</evidence>
<accession>A0ABW3WMI9</accession>
<evidence type="ECO:0000259" key="2">
    <source>
        <dbReference type="Pfam" id="PF00582"/>
    </source>
</evidence>
<name>A0ABW3WMI9_9FLAO</name>
<dbReference type="PANTHER" id="PTHR46268:SF6">
    <property type="entry name" value="UNIVERSAL STRESS PROTEIN UP12"/>
    <property type="match status" value="1"/>
</dbReference>
<dbReference type="Proteomes" id="UP001597241">
    <property type="component" value="Unassembled WGS sequence"/>
</dbReference>
<proteinExistence type="inferred from homology"/>
<reference evidence="4" key="1">
    <citation type="journal article" date="2019" name="Int. J. Syst. Evol. Microbiol.">
        <title>The Global Catalogue of Microorganisms (GCM) 10K type strain sequencing project: providing services to taxonomists for standard genome sequencing and annotation.</title>
        <authorList>
            <consortium name="The Broad Institute Genomics Platform"/>
            <consortium name="The Broad Institute Genome Sequencing Center for Infectious Disease"/>
            <person name="Wu L."/>
            <person name="Ma J."/>
        </authorList>
    </citation>
    <scope>NUCLEOTIDE SEQUENCE [LARGE SCALE GENOMIC DNA]</scope>
    <source>
        <strain evidence="4">CCUG 62221</strain>
    </source>
</reference>
<dbReference type="PANTHER" id="PTHR46268">
    <property type="entry name" value="STRESS RESPONSE PROTEIN NHAX"/>
    <property type="match status" value="1"/>
</dbReference>
<dbReference type="Gene3D" id="3.40.50.620">
    <property type="entry name" value="HUPs"/>
    <property type="match status" value="2"/>
</dbReference>
<dbReference type="InterPro" id="IPR014729">
    <property type="entry name" value="Rossmann-like_a/b/a_fold"/>
</dbReference>
<protein>
    <submittedName>
        <fullName evidence="3">Universal stress protein</fullName>
    </submittedName>
</protein>
<dbReference type="SUPFAM" id="SSF52402">
    <property type="entry name" value="Adenine nucleotide alpha hydrolases-like"/>
    <property type="match status" value="2"/>
</dbReference>
<dbReference type="InterPro" id="IPR006015">
    <property type="entry name" value="Universal_stress_UspA"/>
</dbReference>
<feature type="domain" description="UspA" evidence="2">
    <location>
        <begin position="226"/>
        <end position="274"/>
    </location>
</feature>
<organism evidence="3 4">
    <name type="scientific">Lutibacter holmesii</name>
    <dbReference type="NCBI Taxonomy" id="1137985"/>
    <lineage>
        <taxon>Bacteria</taxon>
        <taxon>Pseudomonadati</taxon>
        <taxon>Bacteroidota</taxon>
        <taxon>Flavobacteriia</taxon>
        <taxon>Flavobacteriales</taxon>
        <taxon>Flavobacteriaceae</taxon>
        <taxon>Lutibacter</taxon>
    </lineage>
</organism>
<sequence>MKRILVPIDFSKQAEYAAKVAVSIAKLTNSKIYLLHMLELPTGVIDPSSYGSSSNTPTALLFLKRAYQKFENFKKLPFFEGVEMEDSVLFHKAYDGIIDESVKNDIDLIVMGSKGTSGLEEMLIGSNTEKVVRNSDIPVLVIKQEIENFKINNIVFASNFHIDARKSFQKILNFTTIFDAQLHLLKINTIHNFETTKESSDAIRNFINDFDLSNYTLNIYNDISVEAGVLNFAKVIDADVILLNTHGRRGLAHLFTGSIGEDLANHAKLPVVTFKI</sequence>
<evidence type="ECO:0000256" key="1">
    <source>
        <dbReference type="ARBA" id="ARBA00008791"/>
    </source>
</evidence>